<keyword evidence="6" id="KW-1185">Reference proteome</keyword>
<feature type="domain" description="Peroxisomal multifunctional enzyme type 2-like N-terminal" evidence="4">
    <location>
        <begin position="18"/>
        <end position="147"/>
    </location>
</feature>
<dbReference type="InterPro" id="IPR054357">
    <property type="entry name" value="MFE-2_N"/>
</dbReference>
<dbReference type="RefSeq" id="WP_091292087.1">
    <property type="nucleotide sequence ID" value="NZ_FNON01000005.1"/>
</dbReference>
<organism evidence="5 6">
    <name type="scientific">Amycolatopsis xylanica</name>
    <dbReference type="NCBI Taxonomy" id="589385"/>
    <lineage>
        <taxon>Bacteria</taxon>
        <taxon>Bacillati</taxon>
        <taxon>Actinomycetota</taxon>
        <taxon>Actinomycetes</taxon>
        <taxon>Pseudonocardiales</taxon>
        <taxon>Pseudonocardiaceae</taxon>
        <taxon>Amycolatopsis</taxon>
    </lineage>
</organism>
<evidence type="ECO:0000259" key="4">
    <source>
        <dbReference type="Pfam" id="PF22622"/>
    </source>
</evidence>
<dbReference type="CDD" id="cd03448">
    <property type="entry name" value="HDE_HSD"/>
    <property type="match status" value="1"/>
</dbReference>
<dbReference type="Pfam" id="PF22622">
    <property type="entry name" value="MFE-2_hydrat-2_N"/>
    <property type="match status" value="1"/>
</dbReference>
<evidence type="ECO:0000256" key="1">
    <source>
        <dbReference type="ARBA" id="ARBA00005254"/>
    </source>
</evidence>
<dbReference type="GO" id="GO:0044594">
    <property type="term" value="F:17-beta-hydroxysteroid dehydrogenase (NAD+) activity"/>
    <property type="evidence" value="ECO:0007669"/>
    <property type="project" value="TreeGrafter"/>
</dbReference>
<dbReference type="AlphaFoldDB" id="A0A1H3ILV9"/>
<dbReference type="SUPFAM" id="SSF54637">
    <property type="entry name" value="Thioesterase/thiol ester dehydrase-isomerase"/>
    <property type="match status" value="2"/>
</dbReference>
<dbReference type="GO" id="GO:0004300">
    <property type="term" value="F:enoyl-CoA hydratase activity"/>
    <property type="evidence" value="ECO:0007669"/>
    <property type="project" value="TreeGrafter"/>
</dbReference>
<dbReference type="Pfam" id="PF01575">
    <property type="entry name" value="MaoC_dehydratas"/>
    <property type="match status" value="1"/>
</dbReference>
<reference evidence="5 6" key="1">
    <citation type="submission" date="2016-10" db="EMBL/GenBank/DDBJ databases">
        <authorList>
            <person name="de Groot N.N."/>
        </authorList>
    </citation>
    <scope>NUCLEOTIDE SEQUENCE [LARGE SCALE GENOMIC DNA]</scope>
    <source>
        <strain evidence="5 6">CPCC 202699</strain>
    </source>
</reference>
<dbReference type="Proteomes" id="UP000199515">
    <property type="component" value="Unassembled WGS sequence"/>
</dbReference>
<evidence type="ECO:0000313" key="6">
    <source>
        <dbReference type="Proteomes" id="UP000199515"/>
    </source>
</evidence>
<evidence type="ECO:0000259" key="3">
    <source>
        <dbReference type="Pfam" id="PF01575"/>
    </source>
</evidence>
<dbReference type="STRING" id="589385.SAMN05421504_10543"/>
<dbReference type="PANTHER" id="PTHR13078">
    <property type="entry name" value="PEROXISOMAL MULTIFUNCTIONAL ENZYME TYPE 2-RELATED"/>
    <property type="match status" value="1"/>
</dbReference>
<dbReference type="InterPro" id="IPR029069">
    <property type="entry name" value="HotDog_dom_sf"/>
</dbReference>
<comment type="similarity">
    <text evidence="1">Belongs to the enoyl-CoA hydratase/isomerase family.</text>
</comment>
<dbReference type="InterPro" id="IPR002539">
    <property type="entry name" value="MaoC-like_dom"/>
</dbReference>
<feature type="region of interest" description="Disordered" evidence="2">
    <location>
        <begin position="148"/>
        <end position="172"/>
    </location>
</feature>
<evidence type="ECO:0000256" key="2">
    <source>
        <dbReference type="SAM" id="MobiDB-lite"/>
    </source>
</evidence>
<sequence>MPVDPALAIGAALPEVTFAWTAADVQLYHLALGAGADPVNPRELRYTYEQDLQVLPTFATVAANLRVFDPPSVSFPGVDIDLAKVLHGKQEVVAHRPIPTSGKAVAKSRIADVFDKGKAAVIIQETAVTSSDGDPLWTARSSIFARGEGGFGGDRGPSDKVEPPTREPDAVIDTPTLPQQALLYRLCGDRNPLHADPAFARAAGFETPILHGLCTYGIVAKTVTDAFLDGDTSRVGSFSTKFAGVVYPGETLRTRVWQEPGRLVITTSAPERDDAPVLSDTVLTERNGI</sequence>
<feature type="domain" description="MaoC-like" evidence="3">
    <location>
        <begin position="162"/>
        <end position="260"/>
    </location>
</feature>
<dbReference type="GO" id="GO:0006635">
    <property type="term" value="P:fatty acid beta-oxidation"/>
    <property type="evidence" value="ECO:0007669"/>
    <property type="project" value="TreeGrafter"/>
</dbReference>
<dbReference type="PANTHER" id="PTHR13078:SF59">
    <property type="entry name" value="ENOYL-COA HYDRATASE CHSH3"/>
    <property type="match status" value="1"/>
</dbReference>
<dbReference type="GO" id="GO:0003857">
    <property type="term" value="F:(3S)-3-hydroxyacyl-CoA dehydrogenase (NAD+) activity"/>
    <property type="evidence" value="ECO:0007669"/>
    <property type="project" value="TreeGrafter"/>
</dbReference>
<dbReference type="EMBL" id="FNON01000005">
    <property type="protein sequence ID" value="SDY28823.1"/>
    <property type="molecule type" value="Genomic_DNA"/>
</dbReference>
<dbReference type="Gene3D" id="3.10.129.10">
    <property type="entry name" value="Hotdog Thioesterase"/>
    <property type="match status" value="2"/>
</dbReference>
<evidence type="ECO:0000313" key="5">
    <source>
        <dbReference type="EMBL" id="SDY28823.1"/>
    </source>
</evidence>
<name>A0A1H3ILV9_9PSEU</name>
<feature type="compositionally biased region" description="Basic and acidic residues" evidence="2">
    <location>
        <begin position="156"/>
        <end position="169"/>
    </location>
</feature>
<dbReference type="OrthoDB" id="5522043at2"/>
<gene>
    <name evidence="5" type="ORF">SAMN05421504_10543</name>
</gene>
<accession>A0A1H3ILV9</accession>
<proteinExistence type="inferred from homology"/>
<protein>
    <submittedName>
        <fullName evidence="5">Acyl dehydratase</fullName>
    </submittedName>
</protein>